<feature type="transmembrane region" description="Helical" evidence="7">
    <location>
        <begin position="406"/>
        <end position="428"/>
    </location>
</feature>
<comment type="subcellular location">
    <subcellularLocation>
        <location evidence="1">Cell membrane</location>
        <topology evidence="1">Multi-pass membrane protein</topology>
    </subcellularLocation>
</comment>
<dbReference type="RefSeq" id="WP_013182327.1">
    <property type="nucleotide sequence ID" value="NC_014225.1"/>
</dbReference>
<dbReference type="PANTHER" id="PTHR42770:SF15">
    <property type="entry name" value="GLUTAMATE_GAMMA-AMINOBUTYRATE ANTIPORTER-RELATED"/>
    <property type="match status" value="1"/>
</dbReference>
<dbReference type="Proteomes" id="UP000001505">
    <property type="component" value="Chromosome"/>
</dbReference>
<feature type="transmembrane region" description="Helical" evidence="7">
    <location>
        <begin position="12"/>
        <end position="29"/>
    </location>
</feature>
<feature type="transmembrane region" description="Helical" evidence="7">
    <location>
        <begin position="126"/>
        <end position="146"/>
    </location>
</feature>
<keyword evidence="2" id="KW-0813">Transport</keyword>
<dbReference type="AlphaFoldDB" id="D6YWV4"/>
<evidence type="ECO:0000313" key="9">
    <source>
        <dbReference type="Proteomes" id="UP000001505"/>
    </source>
</evidence>
<sequence length="471" mass="52134">MKENRKQNTASKIGVFTLTMINVAAIQSLRNLPVMADMGWASVFFYLAAACCFFIPCALVSAELATGWPSTGGVYTWVKEAFGARWGFVAIWLQWIENVIWYPTVLSFTSATIAYIFHPELAENKYYILTMILGTYWTCNIIDSFGMKTSGFVSSIGVVAGTLAPAALIIILGFFWYLSGHPTQIPFSTDALFPDLSSINNIVFLAGVMLGFAGMEMSAVHAREVDCPQKNYPKAILLSTVIILTVSILGSLSIAIVVPAKEISLVSGIMQAFSAFFNTYHIPWMTQILAGLISAGAISMVSTWIIGPSKGLYQTAHEGHLPPFFHKKNRNGMPIAIMFFQGVIVSLLCLAFLFMPTISSSYWILNDLTALLYLLMYMLMFLAAIRLRYTQKNVRREYRIPGGKTIGMWIVAGIGFCSSVFGFCIGFFPPSQLDGINIRSFQLFLTAGVVIMFGIPLVIYSCQKDHWQIDQ</sequence>
<name>D6YWV4_WADCW</name>
<evidence type="ECO:0000256" key="3">
    <source>
        <dbReference type="ARBA" id="ARBA00022475"/>
    </source>
</evidence>
<evidence type="ECO:0000256" key="5">
    <source>
        <dbReference type="ARBA" id="ARBA00022989"/>
    </source>
</evidence>
<feature type="transmembrane region" description="Helical" evidence="7">
    <location>
        <begin position="288"/>
        <end position="307"/>
    </location>
</feature>
<feature type="transmembrane region" description="Helical" evidence="7">
    <location>
        <begin position="440"/>
        <end position="462"/>
    </location>
</feature>
<dbReference type="InterPro" id="IPR002293">
    <property type="entry name" value="AA/rel_permease1"/>
</dbReference>
<dbReference type="Gene3D" id="1.20.1740.10">
    <property type="entry name" value="Amino acid/polyamine transporter I"/>
    <property type="match status" value="1"/>
</dbReference>
<dbReference type="OrthoDB" id="9791588at2"/>
<keyword evidence="4 7" id="KW-0812">Transmembrane</keyword>
<gene>
    <name evidence="8" type="ordered locus">wcw_1263</name>
</gene>
<evidence type="ECO:0000256" key="4">
    <source>
        <dbReference type="ARBA" id="ARBA00022692"/>
    </source>
</evidence>
<dbReference type="HOGENOM" id="CLU_020854_4_2_0"/>
<feature type="transmembrane region" description="Helical" evidence="7">
    <location>
        <begin position="99"/>
        <end position="117"/>
    </location>
</feature>
<feature type="transmembrane region" description="Helical" evidence="7">
    <location>
        <begin position="199"/>
        <end position="215"/>
    </location>
</feature>
<dbReference type="Pfam" id="PF13520">
    <property type="entry name" value="AA_permease_2"/>
    <property type="match status" value="1"/>
</dbReference>
<reference evidence="8 9" key="1">
    <citation type="journal article" date="2010" name="PLoS ONE">
        <title>The Waddlia genome: a window into chlamydial biology.</title>
        <authorList>
            <person name="Bertelli C."/>
            <person name="Collyn F."/>
            <person name="Croxatto A."/>
            <person name="Ruckert C."/>
            <person name="Polkinghorne A."/>
            <person name="Kebbi-Beghdadi C."/>
            <person name="Goesmann A."/>
            <person name="Vaughan L."/>
            <person name="Greub G."/>
        </authorList>
    </citation>
    <scope>NUCLEOTIDE SEQUENCE [LARGE SCALE GENOMIC DNA]</scope>
    <source>
        <strain evidence="9">ATCC VR-1470 / WSU 86-1044</strain>
    </source>
</reference>
<feature type="transmembrane region" description="Helical" evidence="7">
    <location>
        <begin position="152"/>
        <end position="178"/>
    </location>
</feature>
<dbReference type="GO" id="GO:0022857">
    <property type="term" value="F:transmembrane transporter activity"/>
    <property type="evidence" value="ECO:0007669"/>
    <property type="project" value="InterPro"/>
</dbReference>
<evidence type="ECO:0000256" key="2">
    <source>
        <dbReference type="ARBA" id="ARBA00022448"/>
    </source>
</evidence>
<accession>D6YWV4</accession>
<dbReference type="EMBL" id="CP001928">
    <property type="protein sequence ID" value="ADI38615.1"/>
    <property type="molecule type" value="Genomic_DNA"/>
</dbReference>
<keyword evidence="3" id="KW-1003">Cell membrane</keyword>
<feature type="transmembrane region" description="Helical" evidence="7">
    <location>
        <begin position="361"/>
        <end position="385"/>
    </location>
</feature>
<evidence type="ECO:0000313" key="8">
    <source>
        <dbReference type="EMBL" id="ADI38615.1"/>
    </source>
</evidence>
<organism evidence="8 9">
    <name type="scientific">Waddlia chondrophila (strain ATCC VR-1470 / WSU 86-1044)</name>
    <dbReference type="NCBI Taxonomy" id="716544"/>
    <lineage>
        <taxon>Bacteria</taxon>
        <taxon>Pseudomonadati</taxon>
        <taxon>Chlamydiota</taxon>
        <taxon>Chlamydiia</taxon>
        <taxon>Parachlamydiales</taxon>
        <taxon>Waddliaceae</taxon>
        <taxon>Waddlia</taxon>
    </lineage>
</organism>
<dbReference type="KEGG" id="wch:wcw_1263"/>
<proteinExistence type="predicted"/>
<dbReference type="PIRSF" id="PIRSF006060">
    <property type="entry name" value="AA_transporter"/>
    <property type="match status" value="1"/>
</dbReference>
<dbReference type="eggNOG" id="COG0531">
    <property type="taxonomic scope" value="Bacteria"/>
</dbReference>
<protein>
    <submittedName>
        <fullName evidence="8">Amino acid permease</fullName>
    </submittedName>
</protein>
<feature type="transmembrane region" description="Helical" evidence="7">
    <location>
        <begin position="41"/>
        <end position="62"/>
    </location>
</feature>
<evidence type="ECO:0000256" key="7">
    <source>
        <dbReference type="SAM" id="Phobius"/>
    </source>
</evidence>
<keyword evidence="9" id="KW-1185">Reference proteome</keyword>
<evidence type="ECO:0000256" key="1">
    <source>
        <dbReference type="ARBA" id="ARBA00004651"/>
    </source>
</evidence>
<feature type="transmembrane region" description="Helical" evidence="7">
    <location>
        <begin position="235"/>
        <end position="258"/>
    </location>
</feature>
<keyword evidence="5 7" id="KW-1133">Transmembrane helix</keyword>
<dbReference type="STRING" id="716544.wcw_1263"/>
<dbReference type="InterPro" id="IPR050367">
    <property type="entry name" value="APC_superfamily"/>
</dbReference>
<evidence type="ECO:0000256" key="6">
    <source>
        <dbReference type="ARBA" id="ARBA00023136"/>
    </source>
</evidence>
<keyword evidence="6 7" id="KW-0472">Membrane</keyword>
<feature type="transmembrane region" description="Helical" evidence="7">
    <location>
        <begin position="335"/>
        <end position="355"/>
    </location>
</feature>
<dbReference type="PANTHER" id="PTHR42770">
    <property type="entry name" value="AMINO ACID TRANSPORTER-RELATED"/>
    <property type="match status" value="1"/>
</dbReference>
<dbReference type="GO" id="GO:0005886">
    <property type="term" value="C:plasma membrane"/>
    <property type="evidence" value="ECO:0007669"/>
    <property type="project" value="UniProtKB-SubCell"/>
</dbReference>